<dbReference type="GO" id="GO:0005737">
    <property type="term" value="C:cytoplasm"/>
    <property type="evidence" value="ECO:0007669"/>
    <property type="project" value="UniProtKB-SubCell"/>
</dbReference>
<evidence type="ECO:0000313" key="8">
    <source>
        <dbReference type="EMBL" id="KAF2068229.1"/>
    </source>
</evidence>
<organism evidence="8 9">
    <name type="scientific">Polysphondylium violaceum</name>
    <dbReference type="NCBI Taxonomy" id="133409"/>
    <lineage>
        <taxon>Eukaryota</taxon>
        <taxon>Amoebozoa</taxon>
        <taxon>Evosea</taxon>
        <taxon>Eumycetozoa</taxon>
        <taxon>Dictyostelia</taxon>
        <taxon>Dictyosteliales</taxon>
        <taxon>Dictyosteliaceae</taxon>
        <taxon>Polysphondylium</taxon>
    </lineage>
</organism>
<feature type="domain" description="RZ-type" evidence="7">
    <location>
        <begin position="29"/>
        <end position="100"/>
    </location>
</feature>
<dbReference type="GO" id="GO:0002376">
    <property type="term" value="P:immune system process"/>
    <property type="evidence" value="ECO:0007669"/>
    <property type="project" value="UniProtKB-KW"/>
</dbReference>
<evidence type="ECO:0000256" key="1">
    <source>
        <dbReference type="ARBA" id="ARBA00004496"/>
    </source>
</evidence>
<keyword evidence="2" id="KW-0963">Cytoplasm</keyword>
<evidence type="ECO:0000256" key="2">
    <source>
        <dbReference type="ARBA" id="ARBA00022490"/>
    </source>
</evidence>
<dbReference type="Proteomes" id="UP000695562">
    <property type="component" value="Unassembled WGS sequence"/>
</dbReference>
<evidence type="ECO:0000313" key="9">
    <source>
        <dbReference type="Proteomes" id="UP000695562"/>
    </source>
</evidence>
<gene>
    <name evidence="8" type="ORF">CYY_010445</name>
</gene>
<proteinExistence type="predicted"/>
<accession>A0A8J4PJK4</accession>
<dbReference type="InterPro" id="IPR046439">
    <property type="entry name" value="ZF_RZ_dom"/>
</dbReference>
<dbReference type="OrthoDB" id="2423195at2759"/>
<dbReference type="Pfam" id="PF20173">
    <property type="entry name" value="ZnF_RZ-type"/>
    <property type="match status" value="1"/>
</dbReference>
<evidence type="ECO:0000256" key="3">
    <source>
        <dbReference type="ARBA" id="ARBA00022723"/>
    </source>
</evidence>
<protein>
    <recommendedName>
        <fullName evidence="7">RZ-type domain-containing protein</fullName>
    </recommendedName>
</protein>
<dbReference type="PROSITE" id="PS51981">
    <property type="entry name" value="ZF_RZ"/>
    <property type="match status" value="1"/>
</dbReference>
<evidence type="ECO:0000256" key="5">
    <source>
        <dbReference type="ARBA" id="ARBA00022833"/>
    </source>
</evidence>
<evidence type="ECO:0000256" key="6">
    <source>
        <dbReference type="ARBA" id="ARBA00022859"/>
    </source>
</evidence>
<keyword evidence="3" id="KW-0479">Metal-binding</keyword>
<comment type="subcellular location">
    <subcellularLocation>
        <location evidence="1">Cytoplasm</location>
    </subcellularLocation>
</comment>
<dbReference type="AlphaFoldDB" id="A0A8J4PJK4"/>
<comment type="caution">
    <text evidence="8">The sequence shown here is derived from an EMBL/GenBank/DDBJ whole genome shotgun (WGS) entry which is preliminary data.</text>
</comment>
<evidence type="ECO:0000256" key="4">
    <source>
        <dbReference type="ARBA" id="ARBA00022771"/>
    </source>
</evidence>
<dbReference type="GO" id="GO:0008270">
    <property type="term" value="F:zinc ion binding"/>
    <property type="evidence" value="ECO:0007669"/>
    <property type="project" value="UniProtKB-KW"/>
</dbReference>
<keyword evidence="6" id="KW-0391">Immunity</keyword>
<reference evidence="8" key="1">
    <citation type="submission" date="2020-01" db="EMBL/GenBank/DDBJ databases">
        <title>Development of genomics and gene disruption for Polysphondylium violaceum indicates a role for the polyketide synthase stlB in stalk morphogenesis.</title>
        <authorList>
            <person name="Narita B."/>
            <person name="Kawabe Y."/>
            <person name="Kin K."/>
            <person name="Saito T."/>
            <person name="Gibbs R."/>
            <person name="Kuspa A."/>
            <person name="Muzny D."/>
            <person name="Queller D."/>
            <person name="Richards S."/>
            <person name="Strassman J."/>
            <person name="Sucgang R."/>
            <person name="Worley K."/>
            <person name="Schaap P."/>
        </authorList>
    </citation>
    <scope>NUCLEOTIDE SEQUENCE</scope>
    <source>
        <strain evidence="8">QSvi11</strain>
    </source>
</reference>
<keyword evidence="5" id="KW-0862">Zinc</keyword>
<feature type="non-terminal residue" evidence="8">
    <location>
        <position position="1"/>
    </location>
</feature>
<evidence type="ECO:0000259" key="7">
    <source>
        <dbReference type="PROSITE" id="PS51981"/>
    </source>
</evidence>
<keyword evidence="9" id="KW-1185">Reference proteome</keyword>
<keyword evidence="4" id="KW-0863">Zinc-finger</keyword>
<sequence>PINSSQLNPRYKDTINDTWADIEVIKAKLRKRVLREIASVVQAMGGAAGHWFKCSKGHHFYIGECGGAMQRGICIECKEVVGGSHHQLVSTSSHSDIDGSVSQLYKPMEIDHNQLD</sequence>
<dbReference type="EMBL" id="AJWJ01001118">
    <property type="protein sequence ID" value="KAF2068229.1"/>
    <property type="molecule type" value="Genomic_DNA"/>
</dbReference>
<name>A0A8J4PJK4_9MYCE</name>